<reference evidence="2 3" key="1">
    <citation type="journal article" date="2023" name="Commun. Biol.">
        <title>Reorganization of the ancestral sex-determining regions during the evolution of trioecy in Pleodorina starrii.</title>
        <authorList>
            <person name="Takahashi K."/>
            <person name="Suzuki S."/>
            <person name="Kawai-Toyooka H."/>
            <person name="Yamamoto K."/>
            <person name="Hamaji T."/>
            <person name="Ootsuki R."/>
            <person name="Yamaguchi H."/>
            <person name="Kawachi M."/>
            <person name="Higashiyama T."/>
            <person name="Nozaki H."/>
        </authorList>
    </citation>
    <scope>NUCLEOTIDE SEQUENCE [LARGE SCALE GENOMIC DNA]</scope>
    <source>
        <strain evidence="2 3">NIES-4479</strain>
    </source>
</reference>
<evidence type="ECO:0000313" key="2">
    <source>
        <dbReference type="EMBL" id="GLC58912.1"/>
    </source>
</evidence>
<sequence>MRTRAVWVEPDHDCAATCQPWVCAFSIAAWQAGASQSPQPSRMLPKKIETRISNQLELLDINSSEFRSGEIPDLRSALANRSGGAATTACAATPVAPATPAASVPARKQVNKQISQKRFTIGAPTATILGGAHLANPRAGGGAHGGRPGGAGSFQPPGAPCRDSTVYFNPSATSPAAPRGLGGLNGIPGAPGARDIAAGASGASPAANGAYNRRRVVSMDAAKLAEEIPDMPS</sequence>
<gene>
    <name evidence="2" type="primary">PLEST004422</name>
    <name evidence="2" type="ORF">PLESTB_001416600</name>
</gene>
<dbReference type="AlphaFoldDB" id="A0A9W6BW41"/>
<evidence type="ECO:0000256" key="1">
    <source>
        <dbReference type="SAM" id="MobiDB-lite"/>
    </source>
</evidence>
<keyword evidence="3" id="KW-1185">Reference proteome</keyword>
<protein>
    <submittedName>
        <fullName evidence="2">Uncharacterized protein</fullName>
    </submittedName>
</protein>
<proteinExistence type="predicted"/>
<feature type="region of interest" description="Disordered" evidence="1">
    <location>
        <begin position="137"/>
        <end position="210"/>
    </location>
</feature>
<dbReference type="Proteomes" id="UP001165080">
    <property type="component" value="Unassembled WGS sequence"/>
</dbReference>
<name>A0A9W6BW41_9CHLO</name>
<comment type="caution">
    <text evidence="2">The sequence shown here is derived from an EMBL/GenBank/DDBJ whole genome shotgun (WGS) entry which is preliminary data.</text>
</comment>
<feature type="compositionally biased region" description="Gly residues" evidence="1">
    <location>
        <begin position="139"/>
        <end position="152"/>
    </location>
</feature>
<organism evidence="2 3">
    <name type="scientific">Pleodorina starrii</name>
    <dbReference type="NCBI Taxonomy" id="330485"/>
    <lineage>
        <taxon>Eukaryota</taxon>
        <taxon>Viridiplantae</taxon>
        <taxon>Chlorophyta</taxon>
        <taxon>core chlorophytes</taxon>
        <taxon>Chlorophyceae</taxon>
        <taxon>CS clade</taxon>
        <taxon>Chlamydomonadales</taxon>
        <taxon>Volvocaceae</taxon>
        <taxon>Pleodorina</taxon>
    </lineage>
</organism>
<feature type="compositionally biased region" description="Low complexity" evidence="1">
    <location>
        <begin position="197"/>
        <end position="210"/>
    </location>
</feature>
<accession>A0A9W6BW41</accession>
<evidence type="ECO:0000313" key="3">
    <source>
        <dbReference type="Proteomes" id="UP001165080"/>
    </source>
</evidence>
<dbReference type="EMBL" id="BRXU01000025">
    <property type="protein sequence ID" value="GLC58912.1"/>
    <property type="molecule type" value="Genomic_DNA"/>
</dbReference>